<dbReference type="CDD" id="cd01991">
    <property type="entry name" value="Asn_synthase_B_C"/>
    <property type="match status" value="1"/>
</dbReference>
<dbReference type="OrthoDB" id="9763290at2"/>
<dbReference type="eggNOG" id="COG0367">
    <property type="taxonomic scope" value="Bacteria"/>
</dbReference>
<evidence type="ECO:0000256" key="9">
    <source>
        <dbReference type="PIRSR" id="PIRSR001589-1"/>
    </source>
</evidence>
<keyword evidence="14" id="KW-1185">Reference proteome</keyword>
<evidence type="ECO:0000259" key="12">
    <source>
        <dbReference type="PROSITE" id="PS51278"/>
    </source>
</evidence>
<dbReference type="PROSITE" id="PS51278">
    <property type="entry name" value="GATASE_TYPE_2"/>
    <property type="match status" value="1"/>
</dbReference>
<comment type="similarity">
    <text evidence="2">Belongs to the asparagine synthetase family.</text>
</comment>
<keyword evidence="9" id="KW-0028">Amino-acid biosynthesis</keyword>
<dbReference type="InterPro" id="IPR001962">
    <property type="entry name" value="Asn_synthase"/>
</dbReference>
<feature type="binding site" evidence="10">
    <location>
        <position position="261"/>
    </location>
    <ligand>
        <name>ATP</name>
        <dbReference type="ChEBI" id="CHEBI:30616"/>
    </ligand>
</feature>
<sequence>MCGIAGWVSYDTDLTRRRDVVDAMTGTMACRGPDDAGTWVRTHVALGHRRLAIIDLPGGRQPMTVSTPNGDIAMVYSGEAYNFTELKEELTKLGHKWETDSDTEVVLHGYLQWGDEVVDHLNGMYAFAIWDERDERLVMIRDRMGIKPFYYYPTRDGVLFGSEPKAILANPLAEKVVDLDGFRELAGFTKRPGWSLWKDMEEVRPGTIVSVSREGIKTRTYWKLDAKQHTDDQETTVARVRELMTDIVNRQLVADVPRCVLLSGGLDSSAVTGLAAARLAEQGEQLRTFSVDFFGQEENFKPDEMRDTADSPFVRDVASLVNSAHEDVMLNPGDLTDPEVRRAVLRARDIPAGLGDMDTSLYLLFKAIRGQSTVALSGESADEVFGGYRWFHDEKAVNADTFPWLAFRTSMMDERSSLYTPELVKNLDVESYIADQYASAVSAVEHLDGESAVEARMRTICNLHLTRFVRMLLDRKDRASMAVGCNLHLTRFVRMLLDRKDRASMAVGLEVRVPFCDHRLVEYVYNTPWSLKTFDGREKSLLRHATSHVLPESVAQRVKSPYPSTQDPGYAAALQQQVKEVLAEPRHQVFELVDRAWAHRASEVDSATMDPAMRIGLDRVLDLYHWIEMYAPTLQLG</sequence>
<comment type="catalytic activity">
    <reaction evidence="8">
        <text>L-aspartate + L-glutamine + ATP + H2O = L-asparagine + L-glutamate + AMP + diphosphate + H(+)</text>
        <dbReference type="Rhea" id="RHEA:12228"/>
        <dbReference type="ChEBI" id="CHEBI:15377"/>
        <dbReference type="ChEBI" id="CHEBI:15378"/>
        <dbReference type="ChEBI" id="CHEBI:29985"/>
        <dbReference type="ChEBI" id="CHEBI:29991"/>
        <dbReference type="ChEBI" id="CHEBI:30616"/>
        <dbReference type="ChEBI" id="CHEBI:33019"/>
        <dbReference type="ChEBI" id="CHEBI:58048"/>
        <dbReference type="ChEBI" id="CHEBI:58359"/>
        <dbReference type="ChEBI" id="CHEBI:456215"/>
        <dbReference type="EC" id="6.3.5.4"/>
    </reaction>
</comment>
<keyword evidence="7 9" id="KW-0315">Glutamine amidotransferase</keyword>
<dbReference type="GO" id="GO:0005829">
    <property type="term" value="C:cytosol"/>
    <property type="evidence" value="ECO:0007669"/>
    <property type="project" value="TreeGrafter"/>
</dbReference>
<dbReference type="CDD" id="cd00712">
    <property type="entry name" value="AsnB"/>
    <property type="match status" value="1"/>
</dbReference>
<keyword evidence="4 10" id="KW-0547">Nucleotide-binding</keyword>
<dbReference type="InterPro" id="IPR014729">
    <property type="entry name" value="Rossmann-like_a/b/a_fold"/>
</dbReference>
<feature type="domain" description="Glutamine amidotransferase type-2" evidence="12">
    <location>
        <begin position="2"/>
        <end position="214"/>
    </location>
</feature>
<evidence type="ECO:0000256" key="11">
    <source>
        <dbReference type="PIRSR" id="PIRSR001589-3"/>
    </source>
</evidence>
<dbReference type="GO" id="GO:0004066">
    <property type="term" value="F:asparagine synthase (glutamine-hydrolyzing) activity"/>
    <property type="evidence" value="ECO:0007669"/>
    <property type="project" value="UniProtKB-EC"/>
</dbReference>
<dbReference type="Pfam" id="PF13537">
    <property type="entry name" value="GATase_7"/>
    <property type="match status" value="1"/>
</dbReference>
<dbReference type="PANTHER" id="PTHR43284:SF1">
    <property type="entry name" value="ASPARAGINE SYNTHETASE"/>
    <property type="match status" value="1"/>
</dbReference>
<feature type="binding site" evidence="10">
    <location>
        <position position="291"/>
    </location>
    <ligand>
        <name>ATP</name>
        <dbReference type="ChEBI" id="CHEBI:30616"/>
    </ligand>
</feature>
<keyword evidence="5 10" id="KW-0067">ATP-binding</keyword>
<name>R1I8Q8_9PSEU</name>
<dbReference type="InterPro" id="IPR033738">
    <property type="entry name" value="AsnB_N"/>
</dbReference>
<feature type="binding site" evidence="10">
    <location>
        <begin position="377"/>
        <end position="378"/>
    </location>
    <ligand>
        <name>ATP</name>
        <dbReference type="ChEBI" id="CHEBI:30616"/>
    </ligand>
</feature>
<dbReference type="RefSeq" id="WP_003068398.1">
    <property type="nucleotide sequence ID" value="NZ_AOUO01000106.1"/>
</dbReference>
<dbReference type="PATRIC" id="fig|1292037.4.peg.1716"/>
<evidence type="ECO:0000313" key="13">
    <source>
        <dbReference type="EMBL" id="EOD68921.1"/>
    </source>
</evidence>
<dbReference type="Proteomes" id="UP000014139">
    <property type="component" value="Unassembled WGS sequence"/>
</dbReference>
<evidence type="ECO:0000256" key="4">
    <source>
        <dbReference type="ARBA" id="ARBA00022741"/>
    </source>
</evidence>
<evidence type="ECO:0000256" key="3">
    <source>
        <dbReference type="ARBA" id="ARBA00012737"/>
    </source>
</evidence>
<evidence type="ECO:0000256" key="8">
    <source>
        <dbReference type="ARBA" id="ARBA00048741"/>
    </source>
</evidence>
<comment type="caution">
    <text evidence="13">The sequence shown here is derived from an EMBL/GenBank/DDBJ whole genome shotgun (WGS) entry which is preliminary data.</text>
</comment>
<dbReference type="AlphaFoldDB" id="R1I8Q8"/>
<dbReference type="SUPFAM" id="SSF52402">
    <property type="entry name" value="Adenine nucleotide alpha hydrolases-like"/>
    <property type="match status" value="1"/>
</dbReference>
<organism evidence="13 14">
    <name type="scientific">Amycolatopsis vancoresmycina DSM 44592</name>
    <dbReference type="NCBI Taxonomy" id="1292037"/>
    <lineage>
        <taxon>Bacteria</taxon>
        <taxon>Bacillati</taxon>
        <taxon>Actinomycetota</taxon>
        <taxon>Actinomycetes</taxon>
        <taxon>Pseudonocardiales</taxon>
        <taxon>Pseudonocardiaceae</taxon>
        <taxon>Amycolatopsis</taxon>
    </lineage>
</organism>
<dbReference type="EC" id="6.3.5.4" evidence="3"/>
<accession>R1I8Q8</accession>
<dbReference type="InterPro" id="IPR051786">
    <property type="entry name" value="ASN_synthetase/amidase"/>
</dbReference>
<evidence type="ECO:0000256" key="1">
    <source>
        <dbReference type="ARBA" id="ARBA00005187"/>
    </source>
</evidence>
<dbReference type="InterPro" id="IPR017932">
    <property type="entry name" value="GATase_2_dom"/>
</dbReference>
<evidence type="ECO:0000256" key="7">
    <source>
        <dbReference type="ARBA" id="ARBA00022962"/>
    </source>
</evidence>
<evidence type="ECO:0000256" key="10">
    <source>
        <dbReference type="PIRSR" id="PIRSR001589-2"/>
    </source>
</evidence>
<dbReference type="InterPro" id="IPR006426">
    <property type="entry name" value="Asn_synth_AEB"/>
</dbReference>
<feature type="binding site" evidence="10">
    <location>
        <position position="102"/>
    </location>
    <ligand>
        <name>L-glutamine</name>
        <dbReference type="ChEBI" id="CHEBI:58359"/>
    </ligand>
</feature>
<feature type="site" description="Important for beta-aspartyl-AMP intermediate formation" evidence="11">
    <location>
        <position position="379"/>
    </location>
</feature>
<dbReference type="Gene3D" id="3.60.20.10">
    <property type="entry name" value="Glutamine Phosphoribosylpyrophosphate, subunit 1, domain 1"/>
    <property type="match status" value="1"/>
</dbReference>
<dbReference type="GO" id="GO:0005524">
    <property type="term" value="F:ATP binding"/>
    <property type="evidence" value="ECO:0007669"/>
    <property type="project" value="UniProtKB-KW"/>
</dbReference>
<dbReference type="Gene3D" id="3.40.50.620">
    <property type="entry name" value="HUPs"/>
    <property type="match status" value="1"/>
</dbReference>
<dbReference type="EMBL" id="AOUO01000106">
    <property type="protein sequence ID" value="EOD68921.1"/>
    <property type="molecule type" value="Genomic_DNA"/>
</dbReference>
<dbReference type="PIRSF" id="PIRSF001589">
    <property type="entry name" value="Asn_synthetase_glu-h"/>
    <property type="match status" value="1"/>
</dbReference>
<evidence type="ECO:0000256" key="6">
    <source>
        <dbReference type="ARBA" id="ARBA00022888"/>
    </source>
</evidence>
<dbReference type="InterPro" id="IPR029055">
    <property type="entry name" value="Ntn_hydrolases_N"/>
</dbReference>
<dbReference type="GO" id="GO:0006529">
    <property type="term" value="P:asparagine biosynthetic process"/>
    <property type="evidence" value="ECO:0007669"/>
    <property type="project" value="UniProtKB-KW"/>
</dbReference>
<evidence type="ECO:0000313" key="14">
    <source>
        <dbReference type="Proteomes" id="UP000014139"/>
    </source>
</evidence>
<reference evidence="13 14" key="1">
    <citation type="submission" date="2013-02" db="EMBL/GenBank/DDBJ databases">
        <title>Draft genome sequence of Amycolatopsis vancoresmycina strain DSM 44592T.</title>
        <authorList>
            <person name="Kumar S."/>
            <person name="Kaur N."/>
            <person name="Kaur C."/>
            <person name="Raghava G.P.S."/>
            <person name="Mayilraj S."/>
        </authorList>
    </citation>
    <scope>NUCLEOTIDE SEQUENCE [LARGE SCALE GENOMIC DNA]</scope>
    <source>
        <strain evidence="13 14">DSM 44592</strain>
    </source>
</reference>
<dbReference type="Pfam" id="PF00733">
    <property type="entry name" value="Asn_synthase"/>
    <property type="match status" value="2"/>
</dbReference>
<dbReference type="PANTHER" id="PTHR43284">
    <property type="entry name" value="ASPARAGINE SYNTHETASE (GLUTAMINE-HYDROLYZING)"/>
    <property type="match status" value="1"/>
</dbReference>
<proteinExistence type="inferred from homology"/>
<comment type="pathway">
    <text evidence="1">Amino-acid biosynthesis; L-asparagine biosynthesis; L-asparagine from L-aspartate (L-Gln route): step 1/1.</text>
</comment>
<keyword evidence="6 9" id="KW-0061">Asparagine biosynthesis</keyword>
<protein>
    <recommendedName>
        <fullName evidence="3">asparagine synthase (glutamine-hydrolyzing)</fullName>
        <ecNumber evidence="3">6.3.5.4</ecNumber>
    </recommendedName>
</protein>
<evidence type="ECO:0000256" key="2">
    <source>
        <dbReference type="ARBA" id="ARBA00005752"/>
    </source>
</evidence>
<feature type="active site" description="For GATase activity" evidence="9">
    <location>
        <position position="2"/>
    </location>
</feature>
<dbReference type="NCBIfam" id="TIGR01536">
    <property type="entry name" value="asn_synth_AEB"/>
    <property type="match status" value="1"/>
</dbReference>
<dbReference type="SUPFAM" id="SSF56235">
    <property type="entry name" value="N-terminal nucleophile aminohydrolases (Ntn hydrolases)"/>
    <property type="match status" value="1"/>
</dbReference>
<gene>
    <name evidence="13" type="ORF">H480_08923</name>
</gene>
<evidence type="ECO:0000256" key="5">
    <source>
        <dbReference type="ARBA" id="ARBA00022840"/>
    </source>
</evidence>